<keyword evidence="14" id="KW-1185">Reference proteome</keyword>
<dbReference type="EMBL" id="FWPT01000003">
    <property type="protein sequence ID" value="SMA42531.1"/>
    <property type="molecule type" value="Genomic_DNA"/>
</dbReference>
<sequence>MDSIQTVFAFIVALGVLVSVHEYGHFWVARRCGIKVLRFSVGFGKPLLTWYDKQGTEYVIALIPLGGYVKMLDEREDDVPEHERHLSFNSKPVLARIAVVAAGPIANFLLAIVALWIMYMVGVRAVVPVVGDVAPESAAEKAGLYRDAEIVGVDGTTTRSWNDINIALMRSIGETRSIDLAVRPFGQEHEQPTSKSLPVQRWLVGDEQPNPIRSLGIQPWSPPVPPVIGQILEGGAAEQAGLQTGDEVISINGRYVSSWDEWVEEIRVNPKRAVEVIVLRDGREQSLNLVPGEKALADGSKIGYIGAGSSPFTWPEERVRDIRFGPVAALGVAMEETASLSILMVDSLGKMITGLVSVSNLSGPITIARAAGASIQSGLESFLGFLAMLSVSLGVINLLPVPVLDGGHLVYHFIELIRGKPLSEKAQMFGMRIGLALIMGVMFIALFNDLSRL</sequence>
<dbReference type="PROSITE" id="PS50106">
    <property type="entry name" value="PDZ"/>
    <property type="match status" value="1"/>
</dbReference>
<gene>
    <name evidence="13" type="primary">rseP</name>
    <name evidence="13" type="ORF">EHSB41UT_01445</name>
</gene>
<dbReference type="InterPro" id="IPR001478">
    <property type="entry name" value="PDZ"/>
</dbReference>
<keyword evidence="6 11" id="KW-0378">Hydrolase</keyword>
<dbReference type="EC" id="3.4.24.-" evidence="11"/>
<dbReference type="NCBIfam" id="TIGR00054">
    <property type="entry name" value="RIP metalloprotease RseP"/>
    <property type="match status" value="1"/>
</dbReference>
<dbReference type="Pfam" id="PF02163">
    <property type="entry name" value="Peptidase_M50"/>
    <property type="match status" value="1"/>
</dbReference>
<dbReference type="InterPro" id="IPR036034">
    <property type="entry name" value="PDZ_sf"/>
</dbReference>
<keyword evidence="9 11" id="KW-0482">Metalloprotease</keyword>
<keyword evidence="4 13" id="KW-0645">Protease</keyword>
<feature type="transmembrane region" description="Helical" evidence="11">
    <location>
        <begin position="429"/>
        <end position="447"/>
    </location>
</feature>
<dbReference type="InterPro" id="IPR041489">
    <property type="entry name" value="PDZ_6"/>
</dbReference>
<keyword evidence="11" id="KW-0479">Metal-binding</keyword>
<dbReference type="CDD" id="cd06163">
    <property type="entry name" value="S2P-M50_PDZ_RseP-like"/>
    <property type="match status" value="2"/>
</dbReference>
<dbReference type="SMART" id="SM00228">
    <property type="entry name" value="PDZ"/>
    <property type="match status" value="2"/>
</dbReference>
<keyword evidence="8 11" id="KW-1133">Transmembrane helix</keyword>
<feature type="transmembrane region" description="Helical" evidence="11">
    <location>
        <begin position="6"/>
        <end position="28"/>
    </location>
</feature>
<dbReference type="Pfam" id="PF17820">
    <property type="entry name" value="PDZ_6"/>
    <property type="match status" value="1"/>
</dbReference>
<keyword evidence="7 11" id="KW-0862">Zinc</keyword>
<evidence type="ECO:0000313" key="14">
    <source>
        <dbReference type="Proteomes" id="UP000196573"/>
    </source>
</evidence>
<comment type="similarity">
    <text evidence="3 11">Belongs to the peptidase M50B family.</text>
</comment>
<dbReference type="PANTHER" id="PTHR42837:SF2">
    <property type="entry name" value="MEMBRANE METALLOPROTEASE ARASP2, CHLOROPLASTIC-RELATED"/>
    <property type="match status" value="1"/>
</dbReference>
<dbReference type="InterPro" id="IPR008915">
    <property type="entry name" value="Peptidase_M50"/>
</dbReference>
<dbReference type="Gene3D" id="2.30.42.10">
    <property type="match status" value="2"/>
</dbReference>
<dbReference type="PANTHER" id="PTHR42837">
    <property type="entry name" value="REGULATOR OF SIGMA-E PROTEASE RSEP"/>
    <property type="match status" value="1"/>
</dbReference>
<keyword evidence="10 11" id="KW-0472">Membrane</keyword>
<proteinExistence type="inferred from homology"/>
<feature type="transmembrane region" description="Helical" evidence="11">
    <location>
        <begin position="93"/>
        <end position="119"/>
    </location>
</feature>
<evidence type="ECO:0000256" key="4">
    <source>
        <dbReference type="ARBA" id="ARBA00022670"/>
    </source>
</evidence>
<evidence type="ECO:0000256" key="5">
    <source>
        <dbReference type="ARBA" id="ARBA00022692"/>
    </source>
</evidence>
<comment type="subcellular location">
    <subcellularLocation>
        <location evidence="2">Membrane</location>
        <topology evidence="2">Multi-pass membrane protein</topology>
    </subcellularLocation>
</comment>
<evidence type="ECO:0000256" key="9">
    <source>
        <dbReference type="ARBA" id="ARBA00023049"/>
    </source>
</evidence>
<dbReference type="RefSeq" id="WP_087108366.1">
    <property type="nucleotide sequence ID" value="NZ_CBCSCN010000009.1"/>
</dbReference>
<name>A0A1X7AHY5_9GAMM</name>
<evidence type="ECO:0000256" key="10">
    <source>
        <dbReference type="ARBA" id="ARBA00023136"/>
    </source>
</evidence>
<dbReference type="OrthoDB" id="9782003at2"/>
<feature type="domain" description="PDZ" evidence="12">
    <location>
        <begin position="227"/>
        <end position="258"/>
    </location>
</feature>
<evidence type="ECO:0000256" key="7">
    <source>
        <dbReference type="ARBA" id="ARBA00022833"/>
    </source>
</evidence>
<evidence type="ECO:0000256" key="6">
    <source>
        <dbReference type="ARBA" id="ARBA00022801"/>
    </source>
</evidence>
<organism evidence="13 14">
    <name type="scientific">Parendozoicomonas haliclonae</name>
    <dbReference type="NCBI Taxonomy" id="1960125"/>
    <lineage>
        <taxon>Bacteria</taxon>
        <taxon>Pseudomonadati</taxon>
        <taxon>Pseudomonadota</taxon>
        <taxon>Gammaproteobacteria</taxon>
        <taxon>Oceanospirillales</taxon>
        <taxon>Endozoicomonadaceae</taxon>
        <taxon>Parendozoicomonas</taxon>
    </lineage>
</organism>
<dbReference type="GO" id="GO:0046872">
    <property type="term" value="F:metal ion binding"/>
    <property type="evidence" value="ECO:0007669"/>
    <property type="project" value="UniProtKB-KW"/>
</dbReference>
<keyword evidence="5 11" id="KW-0812">Transmembrane</keyword>
<dbReference type="AlphaFoldDB" id="A0A1X7AHY5"/>
<accession>A0A1X7AHY5</accession>
<evidence type="ECO:0000256" key="8">
    <source>
        <dbReference type="ARBA" id="ARBA00022989"/>
    </source>
</evidence>
<dbReference type="SUPFAM" id="SSF50156">
    <property type="entry name" value="PDZ domain-like"/>
    <property type="match status" value="2"/>
</dbReference>
<reference evidence="13 14" key="1">
    <citation type="submission" date="2017-03" db="EMBL/GenBank/DDBJ databases">
        <authorList>
            <person name="Afonso C.L."/>
            <person name="Miller P.J."/>
            <person name="Scott M.A."/>
            <person name="Spackman E."/>
            <person name="Goraichik I."/>
            <person name="Dimitrov K.M."/>
            <person name="Suarez D.L."/>
            <person name="Swayne D.E."/>
        </authorList>
    </citation>
    <scope>NUCLEOTIDE SEQUENCE [LARGE SCALE GENOMIC DNA]</scope>
    <source>
        <strain evidence="13">SB41UT1</strain>
    </source>
</reference>
<dbReference type="NCBIfam" id="NF008046">
    <property type="entry name" value="PRK10779.1"/>
    <property type="match status" value="1"/>
</dbReference>
<dbReference type="Proteomes" id="UP000196573">
    <property type="component" value="Unassembled WGS sequence"/>
</dbReference>
<feature type="transmembrane region" description="Helical" evidence="11">
    <location>
        <begin position="382"/>
        <end position="404"/>
    </location>
</feature>
<protein>
    <recommendedName>
        <fullName evidence="11">Zinc metalloprotease</fullName>
        <ecNumber evidence="11">3.4.24.-</ecNumber>
    </recommendedName>
</protein>
<dbReference type="GO" id="GO:0016020">
    <property type="term" value="C:membrane"/>
    <property type="evidence" value="ECO:0007669"/>
    <property type="project" value="UniProtKB-SubCell"/>
</dbReference>
<evidence type="ECO:0000256" key="2">
    <source>
        <dbReference type="ARBA" id="ARBA00004141"/>
    </source>
</evidence>
<evidence type="ECO:0000256" key="11">
    <source>
        <dbReference type="RuleBase" id="RU362031"/>
    </source>
</evidence>
<dbReference type="GO" id="GO:0006508">
    <property type="term" value="P:proteolysis"/>
    <property type="evidence" value="ECO:0007669"/>
    <property type="project" value="UniProtKB-KW"/>
</dbReference>
<comment type="cofactor">
    <cofactor evidence="1 11">
        <name>Zn(2+)</name>
        <dbReference type="ChEBI" id="CHEBI:29105"/>
    </cofactor>
</comment>
<evidence type="ECO:0000313" key="13">
    <source>
        <dbReference type="EMBL" id="SMA42531.1"/>
    </source>
</evidence>
<evidence type="ECO:0000259" key="12">
    <source>
        <dbReference type="PROSITE" id="PS50106"/>
    </source>
</evidence>
<evidence type="ECO:0000256" key="3">
    <source>
        <dbReference type="ARBA" id="ARBA00007931"/>
    </source>
</evidence>
<dbReference type="InterPro" id="IPR004387">
    <property type="entry name" value="Pept_M50_Zn"/>
</dbReference>
<dbReference type="GO" id="GO:0004222">
    <property type="term" value="F:metalloendopeptidase activity"/>
    <property type="evidence" value="ECO:0007669"/>
    <property type="project" value="InterPro"/>
</dbReference>
<evidence type="ECO:0000256" key="1">
    <source>
        <dbReference type="ARBA" id="ARBA00001947"/>
    </source>
</evidence>